<keyword evidence="1" id="KW-1185">Reference proteome</keyword>
<sequence>MDQAIDTATKLIQILNTVPKNDNEMEKLEETSDAVKKRYEESLKELEAANIYAHYVNFRVKKLPTDCFKNGLSHYEVSKLNSMSLTNR</sequence>
<dbReference type="AlphaFoldDB" id="A0A0N5A057"/>
<evidence type="ECO:0000313" key="1">
    <source>
        <dbReference type="Proteomes" id="UP000038045"/>
    </source>
</evidence>
<proteinExistence type="predicted"/>
<accession>A0A0N5A057</accession>
<protein>
    <submittedName>
        <fullName evidence="2">BRO1 domain-containing protein</fullName>
    </submittedName>
</protein>
<dbReference type="WBParaSite" id="PTRK_0001467600.1">
    <property type="protein sequence ID" value="PTRK_0001467600.1"/>
    <property type="gene ID" value="PTRK_0001467600"/>
</dbReference>
<dbReference type="Proteomes" id="UP000038045">
    <property type="component" value="Unplaced"/>
</dbReference>
<organism evidence="1 2">
    <name type="scientific">Parastrongyloides trichosuri</name>
    <name type="common">Possum-specific nematode worm</name>
    <dbReference type="NCBI Taxonomy" id="131310"/>
    <lineage>
        <taxon>Eukaryota</taxon>
        <taxon>Metazoa</taxon>
        <taxon>Ecdysozoa</taxon>
        <taxon>Nematoda</taxon>
        <taxon>Chromadorea</taxon>
        <taxon>Rhabditida</taxon>
        <taxon>Tylenchina</taxon>
        <taxon>Panagrolaimomorpha</taxon>
        <taxon>Strongyloidoidea</taxon>
        <taxon>Strongyloididae</taxon>
        <taxon>Parastrongyloides</taxon>
    </lineage>
</organism>
<reference evidence="2" key="1">
    <citation type="submission" date="2017-02" db="UniProtKB">
        <authorList>
            <consortium name="WormBaseParasite"/>
        </authorList>
    </citation>
    <scope>IDENTIFICATION</scope>
</reference>
<evidence type="ECO:0000313" key="2">
    <source>
        <dbReference type="WBParaSite" id="PTRK_0001467600.1"/>
    </source>
</evidence>
<name>A0A0N5A057_PARTI</name>